<dbReference type="WBParaSite" id="RSKR_0000349000.1">
    <property type="protein sequence ID" value="RSKR_0000349000.1"/>
    <property type="gene ID" value="RSKR_0000349000"/>
</dbReference>
<evidence type="ECO:0000313" key="2">
    <source>
        <dbReference type="WBParaSite" id="RSKR_0000349000.1"/>
    </source>
</evidence>
<name>A0AC35TRN7_9BILA</name>
<dbReference type="Proteomes" id="UP000095286">
    <property type="component" value="Unplaced"/>
</dbReference>
<reference evidence="2" key="1">
    <citation type="submission" date="2016-11" db="UniProtKB">
        <authorList>
            <consortium name="WormBaseParasite"/>
        </authorList>
    </citation>
    <scope>IDENTIFICATION</scope>
    <source>
        <strain evidence="2">KR3021</strain>
    </source>
</reference>
<evidence type="ECO:0000313" key="1">
    <source>
        <dbReference type="Proteomes" id="UP000095286"/>
    </source>
</evidence>
<sequence length="156" mass="17306">MFARSFLKLATNATKLNNFSYSIHVATRFASSGRLYTKKHEWVTVDGKIGTVGVSDFAQEALGDVVYVEVPEVGATIEKGNVVGIIESVKAASDVYSPISGQIKEVNEALFESPNIINKSPYSEGWLYKIELASEDELKDLMDETTYEKYKTEEAH</sequence>
<proteinExistence type="predicted"/>
<organism evidence="1 2">
    <name type="scientific">Rhabditophanes sp. KR3021</name>
    <dbReference type="NCBI Taxonomy" id="114890"/>
    <lineage>
        <taxon>Eukaryota</taxon>
        <taxon>Metazoa</taxon>
        <taxon>Ecdysozoa</taxon>
        <taxon>Nematoda</taxon>
        <taxon>Chromadorea</taxon>
        <taxon>Rhabditida</taxon>
        <taxon>Tylenchina</taxon>
        <taxon>Panagrolaimomorpha</taxon>
        <taxon>Strongyloidoidea</taxon>
        <taxon>Alloionematidae</taxon>
        <taxon>Rhabditophanes</taxon>
    </lineage>
</organism>
<accession>A0AC35TRN7</accession>
<protein>
    <submittedName>
        <fullName evidence="2">Glycine cleavage system H protein</fullName>
    </submittedName>
</protein>